<feature type="domain" description="Outer membrane protein beta-barrel" evidence="7">
    <location>
        <begin position="36"/>
        <end position="276"/>
    </location>
</feature>
<evidence type="ECO:0000313" key="9">
    <source>
        <dbReference type="Proteomes" id="UP000184096"/>
    </source>
</evidence>
<protein>
    <submittedName>
        <fullName evidence="8">Outer membrane immunogenic protein</fullName>
    </submittedName>
</protein>
<dbReference type="InterPro" id="IPR027385">
    <property type="entry name" value="Beta-barrel_OMP"/>
</dbReference>
<dbReference type="AlphaFoldDB" id="A0A1M7U085"/>
<dbReference type="InterPro" id="IPR011250">
    <property type="entry name" value="OMP/PagP_B-barrel"/>
</dbReference>
<comment type="subcellular location">
    <subcellularLocation>
        <location evidence="1">Cell outer membrane</location>
    </subcellularLocation>
</comment>
<keyword evidence="3" id="KW-0472">Membrane</keyword>
<organism evidence="8 9">
    <name type="scientific">Bradyrhizobium erythrophlei</name>
    <dbReference type="NCBI Taxonomy" id="1437360"/>
    <lineage>
        <taxon>Bacteria</taxon>
        <taxon>Pseudomonadati</taxon>
        <taxon>Pseudomonadota</taxon>
        <taxon>Alphaproteobacteria</taxon>
        <taxon>Hyphomicrobiales</taxon>
        <taxon>Nitrobacteraceae</taxon>
        <taxon>Bradyrhizobium</taxon>
    </lineage>
</organism>
<evidence type="ECO:0000256" key="1">
    <source>
        <dbReference type="ARBA" id="ARBA00004442"/>
    </source>
</evidence>
<dbReference type="InterPro" id="IPR051692">
    <property type="entry name" value="OMP-like"/>
</dbReference>
<dbReference type="Proteomes" id="UP000184096">
    <property type="component" value="Chromosome I"/>
</dbReference>
<dbReference type="Gene3D" id="2.40.160.20">
    <property type="match status" value="1"/>
</dbReference>
<feature type="signal peptide" evidence="6">
    <location>
        <begin position="1"/>
        <end position="22"/>
    </location>
</feature>
<sequence length="277" mass="28858">MKRLLAISSALAVLAITPQASAADLAARTAPVYTKAPEYAPVVSSWAGLYIGGNVGYGWGNGDMTFGDAVGAPGTPFGILNQTLANRVNGVFGGAQIGYNWQMGSIVTGLEADIQGSGIKGTAQGPTATSFNLAADETITASSESKLNWFGTVRGRLGVTVTPNFLLYGTGGLAYGEVSHSGNVVDVFTSNGHPATDSFPTSVSQTKAGWAAGVGAEWMFTRGWSAKVEYLHIDLGSSSASGNFLFNGNPFSSVAPVAYSWNNRFDTVRFGVNYHFN</sequence>
<keyword evidence="9" id="KW-1185">Reference proteome</keyword>
<reference evidence="9" key="1">
    <citation type="submission" date="2016-11" db="EMBL/GenBank/DDBJ databases">
        <authorList>
            <person name="Varghese N."/>
            <person name="Submissions S."/>
        </authorList>
    </citation>
    <scope>NUCLEOTIDE SEQUENCE [LARGE SCALE GENOMIC DNA]</scope>
    <source>
        <strain evidence="9">GAS401</strain>
    </source>
</reference>
<evidence type="ECO:0000313" key="8">
    <source>
        <dbReference type="EMBL" id="SHN76389.1"/>
    </source>
</evidence>
<evidence type="ECO:0000256" key="5">
    <source>
        <dbReference type="ARBA" id="ARBA00038306"/>
    </source>
</evidence>
<dbReference type="PANTHER" id="PTHR34001">
    <property type="entry name" value="BLL7405 PROTEIN"/>
    <property type="match status" value="1"/>
</dbReference>
<proteinExistence type="inferred from homology"/>
<dbReference type="Pfam" id="PF13505">
    <property type="entry name" value="OMP_b-brl"/>
    <property type="match status" value="1"/>
</dbReference>
<keyword evidence="2 6" id="KW-0732">Signal</keyword>
<evidence type="ECO:0000256" key="3">
    <source>
        <dbReference type="ARBA" id="ARBA00023136"/>
    </source>
</evidence>
<gene>
    <name evidence="8" type="ORF">SAMN05444170_3176</name>
</gene>
<dbReference type="GO" id="GO:0009279">
    <property type="term" value="C:cell outer membrane"/>
    <property type="evidence" value="ECO:0007669"/>
    <property type="project" value="UniProtKB-SubCell"/>
</dbReference>
<evidence type="ECO:0000256" key="6">
    <source>
        <dbReference type="SAM" id="SignalP"/>
    </source>
</evidence>
<dbReference type="RefSeq" id="WP_072818965.1">
    <property type="nucleotide sequence ID" value="NZ_LT670849.1"/>
</dbReference>
<keyword evidence="4" id="KW-0998">Cell outer membrane</keyword>
<dbReference type="SUPFAM" id="SSF56925">
    <property type="entry name" value="OMPA-like"/>
    <property type="match status" value="1"/>
</dbReference>
<comment type="similarity">
    <text evidence="5">Belongs to the Omp25/RopB family.</text>
</comment>
<accession>A0A1M7U085</accession>
<evidence type="ECO:0000256" key="4">
    <source>
        <dbReference type="ARBA" id="ARBA00023237"/>
    </source>
</evidence>
<feature type="chain" id="PRO_5012771356" evidence="6">
    <location>
        <begin position="23"/>
        <end position="277"/>
    </location>
</feature>
<name>A0A1M7U085_9BRAD</name>
<dbReference type="EMBL" id="LT670849">
    <property type="protein sequence ID" value="SHN76389.1"/>
    <property type="molecule type" value="Genomic_DNA"/>
</dbReference>
<evidence type="ECO:0000259" key="7">
    <source>
        <dbReference type="Pfam" id="PF13505"/>
    </source>
</evidence>
<evidence type="ECO:0000256" key="2">
    <source>
        <dbReference type="ARBA" id="ARBA00022729"/>
    </source>
</evidence>
<dbReference type="PANTHER" id="PTHR34001:SF3">
    <property type="entry name" value="BLL7405 PROTEIN"/>
    <property type="match status" value="1"/>
</dbReference>